<organism evidence="1 2">
    <name type="scientific">Nephila pilipes</name>
    <name type="common">Giant wood spider</name>
    <name type="synonym">Nephila maculata</name>
    <dbReference type="NCBI Taxonomy" id="299642"/>
    <lineage>
        <taxon>Eukaryota</taxon>
        <taxon>Metazoa</taxon>
        <taxon>Ecdysozoa</taxon>
        <taxon>Arthropoda</taxon>
        <taxon>Chelicerata</taxon>
        <taxon>Arachnida</taxon>
        <taxon>Araneae</taxon>
        <taxon>Araneomorphae</taxon>
        <taxon>Entelegynae</taxon>
        <taxon>Araneoidea</taxon>
        <taxon>Nephilidae</taxon>
        <taxon>Nephila</taxon>
    </lineage>
</organism>
<dbReference type="EMBL" id="BMAW01104928">
    <property type="protein sequence ID" value="GFT17021.1"/>
    <property type="molecule type" value="Genomic_DNA"/>
</dbReference>
<reference evidence="1" key="1">
    <citation type="submission" date="2020-08" db="EMBL/GenBank/DDBJ databases">
        <title>Multicomponent nature underlies the extraordinary mechanical properties of spider dragline silk.</title>
        <authorList>
            <person name="Kono N."/>
            <person name="Nakamura H."/>
            <person name="Mori M."/>
            <person name="Yoshida Y."/>
            <person name="Ohtoshi R."/>
            <person name="Malay A.D."/>
            <person name="Moran D.A.P."/>
            <person name="Tomita M."/>
            <person name="Numata K."/>
            <person name="Arakawa K."/>
        </authorList>
    </citation>
    <scope>NUCLEOTIDE SEQUENCE</scope>
</reference>
<evidence type="ECO:0000313" key="2">
    <source>
        <dbReference type="Proteomes" id="UP000887013"/>
    </source>
</evidence>
<evidence type="ECO:0000313" key="1">
    <source>
        <dbReference type="EMBL" id="GFT17021.1"/>
    </source>
</evidence>
<dbReference type="AlphaFoldDB" id="A0A8X6NJV1"/>
<sequence length="106" mass="12172">MGQHSLALSRIEINAISPTIIELKAFALTQSTEEELLQLLESDNSSLKISEEYFPLEEVYLYCDMSQKQPRSFVRKSMRHLLFHTSQVFSHPSIAASNNLIVKRFV</sequence>
<dbReference type="Proteomes" id="UP000887013">
    <property type="component" value="Unassembled WGS sequence"/>
</dbReference>
<protein>
    <submittedName>
        <fullName evidence="1">Transposon Ty3-I Gag-Pol polyprotein</fullName>
    </submittedName>
</protein>
<comment type="caution">
    <text evidence="1">The sequence shown here is derived from an EMBL/GenBank/DDBJ whole genome shotgun (WGS) entry which is preliminary data.</text>
</comment>
<proteinExistence type="predicted"/>
<name>A0A8X6NJV1_NEPPI</name>
<gene>
    <name evidence="1" type="primary">TY3B-I_534</name>
    <name evidence="1" type="ORF">NPIL_442331</name>
</gene>
<keyword evidence="2" id="KW-1185">Reference proteome</keyword>
<accession>A0A8X6NJV1</accession>